<dbReference type="EMBL" id="LR796956">
    <property type="protein sequence ID" value="CAB4177640.1"/>
    <property type="molecule type" value="Genomic_DNA"/>
</dbReference>
<name>A0A6J5SSJ3_9CAUD</name>
<evidence type="ECO:0000313" key="3">
    <source>
        <dbReference type="EMBL" id="CAB4200270.1"/>
    </source>
</evidence>
<reference evidence="4" key="1">
    <citation type="submission" date="2020-05" db="EMBL/GenBank/DDBJ databases">
        <authorList>
            <person name="Chiriac C."/>
            <person name="Salcher M."/>
            <person name="Ghai R."/>
            <person name="Kavagutti S V."/>
        </authorList>
    </citation>
    <scope>NUCLEOTIDE SEQUENCE</scope>
</reference>
<gene>
    <name evidence="2" type="ORF">UFOVP1005_37</name>
    <name evidence="3" type="ORF">UFOVP1344_37</name>
    <name evidence="4" type="ORF">UFOVP1602_3</name>
</gene>
<feature type="compositionally biased region" description="Pro residues" evidence="1">
    <location>
        <begin position="61"/>
        <end position="70"/>
    </location>
</feature>
<accession>A0A6J5SSJ3</accession>
<protein>
    <submittedName>
        <fullName evidence="4">Uncharacterized protein</fullName>
    </submittedName>
</protein>
<organism evidence="4">
    <name type="scientific">uncultured Caudovirales phage</name>
    <dbReference type="NCBI Taxonomy" id="2100421"/>
    <lineage>
        <taxon>Viruses</taxon>
        <taxon>Duplodnaviria</taxon>
        <taxon>Heunggongvirae</taxon>
        <taxon>Uroviricota</taxon>
        <taxon>Caudoviricetes</taxon>
        <taxon>Peduoviridae</taxon>
        <taxon>Maltschvirus</taxon>
        <taxon>Maltschvirus maltsch</taxon>
    </lineage>
</organism>
<feature type="compositionally biased region" description="Low complexity" evidence="1">
    <location>
        <begin position="11"/>
        <end position="25"/>
    </location>
</feature>
<proteinExistence type="predicted"/>
<feature type="region of interest" description="Disordered" evidence="1">
    <location>
        <begin position="1"/>
        <end position="75"/>
    </location>
</feature>
<evidence type="ECO:0000256" key="1">
    <source>
        <dbReference type="SAM" id="MobiDB-lite"/>
    </source>
</evidence>
<evidence type="ECO:0000313" key="2">
    <source>
        <dbReference type="EMBL" id="CAB4177640.1"/>
    </source>
</evidence>
<dbReference type="EMBL" id="LR797467">
    <property type="protein sequence ID" value="CAB4218066.1"/>
    <property type="molecule type" value="Genomic_DNA"/>
</dbReference>
<evidence type="ECO:0000313" key="4">
    <source>
        <dbReference type="EMBL" id="CAB4218066.1"/>
    </source>
</evidence>
<sequence>MPRLVERQPLGAVGTGAATPSAAPSAPNPIRPVTPDAPISTPVAPTWENAGPSNPTTGPTTPKPVEPPAMPKAGGWASPLLNPAIRGFGSKPVQNFIKRPAVQGLLNSAQAQGHWNPFKPLQGPVTKNIGAKANYGAFIIGNVAANALGQKEMAVQIYKDMGYPTDAAQAAGDAYGLGGSLATTTASLVDYAVQDLEMIAGGAAIGFVFGGPAGAGVGAAAGMTVAGLSNLGMMVEGLINMGIMGSLWAMGKDYTAPASGKWIDIPTADDFMPRASTWIDAITGEPGSYYQNAMDFGASAAADAAIGAKYPGRFKGWGDVLKENQRIVDNYYATSSEVDPRAAEVASLVEKGYFIKQTPNGLGINYDEYQKYLLETSMYNLQSDRETHLPAISPAGQERAARGTLTENEWYTLFSNGQ</sequence>
<dbReference type="EMBL" id="LR797299">
    <property type="protein sequence ID" value="CAB4200270.1"/>
    <property type="molecule type" value="Genomic_DNA"/>
</dbReference>